<feature type="transmembrane region" description="Helical" evidence="1">
    <location>
        <begin position="299"/>
        <end position="317"/>
    </location>
</feature>
<reference evidence="2" key="1">
    <citation type="submission" date="2018-12" db="EMBL/GenBank/DDBJ databases">
        <authorList>
            <person name="Will S."/>
            <person name="Neumann-Schaal M."/>
            <person name="Henke P."/>
        </authorList>
    </citation>
    <scope>NUCLEOTIDE SEQUENCE</scope>
    <source>
        <strain evidence="2">PCC 7102</strain>
    </source>
</reference>
<proteinExistence type="predicted"/>
<dbReference type="AlphaFoldDB" id="A0A3S1C1Z0"/>
<keyword evidence="1" id="KW-0812">Transmembrane</keyword>
<feature type="transmembrane region" description="Helical" evidence="1">
    <location>
        <begin position="275"/>
        <end position="293"/>
    </location>
</feature>
<keyword evidence="3" id="KW-1185">Reference proteome</keyword>
<accession>A0A3S1C1Z0</accession>
<comment type="caution">
    <text evidence="2">The sequence shown here is derived from an EMBL/GenBank/DDBJ whole genome shotgun (WGS) entry which is preliminary data.</text>
</comment>
<feature type="transmembrane region" description="Helical" evidence="1">
    <location>
        <begin position="205"/>
        <end position="225"/>
    </location>
</feature>
<evidence type="ECO:0000313" key="2">
    <source>
        <dbReference type="EMBL" id="RUS95243.1"/>
    </source>
</evidence>
<dbReference type="EMBL" id="RSCL01000043">
    <property type="protein sequence ID" value="RUS95243.1"/>
    <property type="molecule type" value="Genomic_DNA"/>
</dbReference>
<dbReference type="Pfam" id="PF14897">
    <property type="entry name" value="EpsG"/>
    <property type="match status" value="1"/>
</dbReference>
<feature type="transmembrane region" description="Helical" evidence="1">
    <location>
        <begin position="173"/>
        <end position="199"/>
    </location>
</feature>
<dbReference type="InterPro" id="IPR049458">
    <property type="entry name" value="EpsG-like"/>
</dbReference>
<evidence type="ECO:0000256" key="1">
    <source>
        <dbReference type="SAM" id="Phobius"/>
    </source>
</evidence>
<feature type="transmembrane region" description="Helical" evidence="1">
    <location>
        <begin position="84"/>
        <end position="106"/>
    </location>
</feature>
<feature type="transmembrane region" description="Helical" evidence="1">
    <location>
        <begin position="12"/>
        <end position="34"/>
    </location>
</feature>
<gene>
    <name evidence="2" type="ORF">DSM106972_091200</name>
</gene>
<feature type="transmembrane region" description="Helical" evidence="1">
    <location>
        <begin position="324"/>
        <end position="344"/>
    </location>
</feature>
<organism evidence="2 3">
    <name type="scientific">Dulcicalothrix desertica PCC 7102</name>
    <dbReference type="NCBI Taxonomy" id="232991"/>
    <lineage>
        <taxon>Bacteria</taxon>
        <taxon>Bacillati</taxon>
        <taxon>Cyanobacteriota</taxon>
        <taxon>Cyanophyceae</taxon>
        <taxon>Nostocales</taxon>
        <taxon>Calotrichaceae</taxon>
        <taxon>Dulcicalothrix</taxon>
    </lineage>
</organism>
<dbReference type="Proteomes" id="UP000271624">
    <property type="component" value="Unassembled WGS sequence"/>
</dbReference>
<evidence type="ECO:0000313" key="3">
    <source>
        <dbReference type="Proteomes" id="UP000271624"/>
    </source>
</evidence>
<feature type="transmembrane region" description="Helical" evidence="1">
    <location>
        <begin position="113"/>
        <end position="131"/>
    </location>
</feature>
<keyword evidence="1" id="KW-1133">Transmembrane helix</keyword>
<sequence length="350" mass="40345">MYMLRLSSPNKGFGLILPISLAFVGAAAAFYEIFGESKDSQIYLQYFDYMISKPSCFGEGIFNFEIGFETTSCFVSSILKSSTLVYSFFVFVSLLLKLIVLFLTLLNTKSSKLNIKLCSFLSVFLYFSRFFPLHELTQIRASLSIAFILVGSLLLLQGSNLNKQVSKINPFALLMYFIAFLFHISSILILPFLLISFYIKSRKDIIVYSIIIFIFIKLFFLQILVNFGVELNPRLNEYVDAPIYLQPVSLFSPRRGLDVFLIIIGLRNFNSQKRYYKFYLSVFTFSIISLYSLMDTPVFAHRLSEIMQVFGVLLVAVMRYKSQLIFTIPYVVIVSFLSIYAFFYTDEFFG</sequence>
<protein>
    <recommendedName>
        <fullName evidence="4">EpsG family protein</fullName>
    </recommendedName>
</protein>
<keyword evidence="1" id="KW-0472">Membrane</keyword>
<reference evidence="2" key="2">
    <citation type="journal article" date="2019" name="Genome Biol. Evol.">
        <title>Day and night: Metabolic profiles and evolutionary relationships of six axenic non-marine cyanobacteria.</title>
        <authorList>
            <person name="Will S.E."/>
            <person name="Henke P."/>
            <person name="Boedeker C."/>
            <person name="Huang S."/>
            <person name="Brinkmann H."/>
            <person name="Rohde M."/>
            <person name="Jarek M."/>
            <person name="Friedl T."/>
            <person name="Seufert S."/>
            <person name="Schumacher M."/>
            <person name="Overmann J."/>
            <person name="Neumann-Schaal M."/>
            <person name="Petersen J."/>
        </authorList>
    </citation>
    <scope>NUCLEOTIDE SEQUENCE [LARGE SCALE GENOMIC DNA]</scope>
    <source>
        <strain evidence="2">PCC 7102</strain>
    </source>
</reference>
<evidence type="ECO:0008006" key="4">
    <source>
        <dbReference type="Google" id="ProtNLM"/>
    </source>
</evidence>
<feature type="transmembrane region" description="Helical" evidence="1">
    <location>
        <begin position="143"/>
        <end position="161"/>
    </location>
</feature>
<name>A0A3S1C1Z0_9CYAN</name>